<comment type="caution">
    <text evidence="3">The sequence shown here is derived from an EMBL/GenBank/DDBJ whole genome shotgun (WGS) entry which is preliminary data.</text>
</comment>
<dbReference type="SUPFAM" id="SSF56281">
    <property type="entry name" value="Metallo-hydrolase/oxidoreductase"/>
    <property type="match status" value="1"/>
</dbReference>
<feature type="domain" description="Metallo-beta-lactamase" evidence="2">
    <location>
        <begin position="56"/>
        <end position="247"/>
    </location>
</feature>
<reference evidence="3" key="1">
    <citation type="submission" date="2020-08" db="EMBL/GenBank/DDBJ databases">
        <title>Genome public.</title>
        <authorList>
            <person name="Liu C."/>
            <person name="Sun Q."/>
        </authorList>
    </citation>
    <scope>NUCLEOTIDE SEQUENCE</scope>
    <source>
        <strain evidence="3">BX21</strain>
    </source>
</reference>
<evidence type="ECO:0000313" key="4">
    <source>
        <dbReference type="Proteomes" id="UP000601171"/>
    </source>
</evidence>
<dbReference type="SMART" id="SM00849">
    <property type="entry name" value="Lactamase_B"/>
    <property type="match status" value="1"/>
</dbReference>
<dbReference type="CDD" id="cd07731">
    <property type="entry name" value="ComA-like_MBL-fold"/>
    <property type="match status" value="1"/>
</dbReference>
<dbReference type="AlphaFoldDB" id="A0A926EV08"/>
<evidence type="ECO:0000256" key="1">
    <source>
        <dbReference type="SAM" id="Phobius"/>
    </source>
</evidence>
<dbReference type="RefSeq" id="WP_262428439.1">
    <property type="nucleotide sequence ID" value="NZ_JACRTG010000005.1"/>
</dbReference>
<dbReference type="EMBL" id="JACRTG010000005">
    <property type="protein sequence ID" value="MBC8586969.1"/>
    <property type="molecule type" value="Genomic_DNA"/>
</dbReference>
<dbReference type="PANTHER" id="PTHR30619:SF1">
    <property type="entry name" value="RECOMBINATION PROTEIN 2"/>
    <property type="match status" value="1"/>
</dbReference>
<keyword evidence="4" id="KW-1185">Reference proteome</keyword>
<dbReference type="Gene3D" id="3.60.15.10">
    <property type="entry name" value="Ribonuclease Z/Hydroxyacylglutathione hydrolase-like"/>
    <property type="match status" value="1"/>
</dbReference>
<evidence type="ECO:0000313" key="3">
    <source>
        <dbReference type="EMBL" id="MBC8586969.1"/>
    </source>
</evidence>
<evidence type="ECO:0000259" key="2">
    <source>
        <dbReference type="SMART" id="SM00849"/>
    </source>
</evidence>
<organism evidence="3 4">
    <name type="scientific">Paratissierella segnis</name>
    <dbReference type="NCBI Taxonomy" id="2763679"/>
    <lineage>
        <taxon>Bacteria</taxon>
        <taxon>Bacillati</taxon>
        <taxon>Bacillota</taxon>
        <taxon>Tissierellia</taxon>
        <taxon>Tissierellales</taxon>
        <taxon>Tissierellaceae</taxon>
        <taxon>Paratissierella</taxon>
    </lineage>
</organism>
<protein>
    <submittedName>
        <fullName evidence="3">MBL fold metallo-hydrolase</fullName>
    </submittedName>
</protein>
<accession>A0A926EV08</accession>
<dbReference type="Proteomes" id="UP000601171">
    <property type="component" value="Unassembled WGS sequence"/>
</dbReference>
<dbReference type="Pfam" id="PF00753">
    <property type="entry name" value="Lactamase_B"/>
    <property type="match status" value="1"/>
</dbReference>
<dbReference type="InterPro" id="IPR052159">
    <property type="entry name" value="Competence_DNA_uptake"/>
</dbReference>
<sequence>MAKKKRTSNGLSYLIIIAFILGGYLFITLPSKGQHQEPISDSVKSELTVEFIDVGQGDSILIMTPNKKTILIDAGESGNYEKIKDTLYKYNINKIDAVIATHPHADHIGGMEQIIRNFEIGKIYMPDKIHTSKTFENLLLAIEEKGLEIDIAEAGVKMDLDEALNLTFVSPNGDFADLNNTSAVLRLIYKDTSFLFTGDMEAKAEKLIDANIDVDVLKVGHHGSDTSSSKEFLDKASPQIAVISVGKDNKYNHPSSEVIKRLNNIGAKILRTDESGNITITSDGVNLDIKTER</sequence>
<dbReference type="InterPro" id="IPR001279">
    <property type="entry name" value="Metallo-B-lactamas"/>
</dbReference>
<keyword evidence="1" id="KW-1133">Transmembrane helix</keyword>
<keyword evidence="1" id="KW-0812">Transmembrane</keyword>
<dbReference type="InterPro" id="IPR036866">
    <property type="entry name" value="RibonucZ/Hydroxyglut_hydro"/>
</dbReference>
<name>A0A926EV08_9FIRM</name>
<gene>
    <name evidence="3" type="ORF">H8707_01770</name>
</gene>
<dbReference type="PANTHER" id="PTHR30619">
    <property type="entry name" value="DNA INTERNALIZATION/COMPETENCE PROTEIN COMEC/REC2"/>
    <property type="match status" value="1"/>
</dbReference>
<proteinExistence type="predicted"/>
<feature type="transmembrane region" description="Helical" evidence="1">
    <location>
        <begin position="12"/>
        <end position="29"/>
    </location>
</feature>
<dbReference type="InterPro" id="IPR035681">
    <property type="entry name" value="ComA-like_MBL"/>
</dbReference>
<keyword evidence="1" id="KW-0472">Membrane</keyword>